<dbReference type="EMBL" id="CABPSX010000006">
    <property type="protein sequence ID" value="VVG72079.1"/>
    <property type="molecule type" value="Genomic_DNA"/>
</dbReference>
<gene>
    <name evidence="2" type="ORF">PAP18089_03071</name>
</gene>
<evidence type="ECO:0000313" key="3">
    <source>
        <dbReference type="Proteomes" id="UP000364291"/>
    </source>
</evidence>
<protein>
    <submittedName>
        <fullName evidence="2">Uncharacterized protein</fullName>
    </submittedName>
</protein>
<keyword evidence="1" id="KW-0812">Transmembrane</keyword>
<dbReference type="AlphaFoldDB" id="A0A5E5P8N8"/>
<proteinExistence type="predicted"/>
<dbReference type="OrthoDB" id="6637751at2"/>
<evidence type="ECO:0000256" key="1">
    <source>
        <dbReference type="SAM" id="Phobius"/>
    </source>
</evidence>
<organism evidence="2 3">
    <name type="scientific">Pandoraea apista</name>
    <dbReference type="NCBI Taxonomy" id="93218"/>
    <lineage>
        <taxon>Bacteria</taxon>
        <taxon>Pseudomonadati</taxon>
        <taxon>Pseudomonadota</taxon>
        <taxon>Betaproteobacteria</taxon>
        <taxon>Burkholderiales</taxon>
        <taxon>Burkholderiaceae</taxon>
        <taxon>Pandoraea</taxon>
    </lineage>
</organism>
<accession>A0A5E5P8N8</accession>
<keyword evidence="1" id="KW-1133">Transmembrane helix</keyword>
<name>A0A5E5P8N8_9BURK</name>
<keyword evidence="1" id="KW-0472">Membrane</keyword>
<dbReference type="RefSeq" id="WP_150728737.1">
    <property type="nucleotide sequence ID" value="NZ_CABPSX010000006.1"/>
</dbReference>
<evidence type="ECO:0000313" key="2">
    <source>
        <dbReference type="EMBL" id="VVG72079.1"/>
    </source>
</evidence>
<feature type="transmembrane region" description="Helical" evidence="1">
    <location>
        <begin position="161"/>
        <end position="187"/>
    </location>
</feature>
<reference evidence="2 3" key="1">
    <citation type="submission" date="2019-08" db="EMBL/GenBank/DDBJ databases">
        <authorList>
            <person name="Peeters C."/>
        </authorList>
    </citation>
    <scope>NUCLEOTIDE SEQUENCE [LARGE SCALE GENOMIC DNA]</scope>
    <source>
        <strain evidence="2 3">LMG 18089</strain>
    </source>
</reference>
<sequence length="193" mass="22124">MDFLTTYGKELLALVVPLGTWLLKYRARAKVVWASPHYFTFLIQEPQIGSKGEVLNPTQTATTASIRVMNLGHEPATKVELVFNWKPQYLNIWPVRHYEEKTDQDRRYIMIFNTLSAKEDVNVEIMSINKPLPELLHVRTAECVGRRAHMMWTPFVPKWQINLAVIFMALGASVVVYGTLSLLQLVILKTPSL</sequence>
<dbReference type="Proteomes" id="UP000364291">
    <property type="component" value="Unassembled WGS sequence"/>
</dbReference>